<sequence length="794" mass="86174">MLPFATQIGVLCLVLFGVQAKAGYNITDDTVFYGQSPPVYPSPNGTGIGDWADAYAKARALVSKMTLEEKVNITISIPQGEDHVTGCEGRVQSIPRVGFPGLCLADAGQGLRNAELVSAWPVGMSVGASWNKKLALQRATGMGAEFKKKGINVIFGPVVGPQGRIVKGGRNWEGFSSDPWQTGQLVYETIKGLQGAGIIASLKAQHFVANEQETRRSTSTFFYEDENTTQAISSNVDDKTMHELYVWPFVDALHAGAANIMCSYQRLNNSYACQNSKVLNGLLKTELNFQGFVITDWGAQHAGVATAMAGMDSAALPEGGDYGTMLWGLNLTLAVRNGSVPETRLDDMVTRTLAAWYKLGQDRDFPEPGAGFPADHTLPHDTIDARDPKYDDVLLQGAIEGHVLVKNINNALPLKKPKMLGIYGYSARSRDYYEPNSVLGPLQDDYGALDHVIIDRNGTVYSGGGSGATSPWLAVSPWDALLQRARKDRTALYWDFQSTNPQINANLDACLVIVNAYATEGTDRDALRDDYTDSIILNTASNCTNTIVVFHNLGARLVDTFVDHPNVTAIIFAHGPGQESGNGLVSLLYGDVNFSGKMPYTVAKNESDYGSLLDPTQAVEPYGQYPQDNFTEGLFIDYKAFDKAGIQPRYEFGFGLSYTTFNFTDLKITKNNSARFDQYPSGEVLQGGPADLWDILVTVTVTVTNTGEVPGAEVAQLYLGIPGDEDVVPVRQLRGFEKPSLLANQSATLSFPLTRRDLSEWDVVAQKWGLVTGDIKVEVGSSSRALPLVGTLTL</sequence>
<dbReference type="Proteomes" id="UP001143856">
    <property type="component" value="Unassembled WGS sequence"/>
</dbReference>
<accession>A0ACC1PGM7</accession>
<organism evidence="1 2">
    <name type="scientific">Xylaria curta</name>
    <dbReference type="NCBI Taxonomy" id="42375"/>
    <lineage>
        <taxon>Eukaryota</taxon>
        <taxon>Fungi</taxon>
        <taxon>Dikarya</taxon>
        <taxon>Ascomycota</taxon>
        <taxon>Pezizomycotina</taxon>
        <taxon>Sordariomycetes</taxon>
        <taxon>Xylariomycetidae</taxon>
        <taxon>Xylariales</taxon>
        <taxon>Xylariaceae</taxon>
        <taxon>Xylaria</taxon>
    </lineage>
</organism>
<gene>
    <name evidence="1" type="ORF">NUW58_g2543</name>
</gene>
<protein>
    <submittedName>
        <fullName evidence="1">Uncharacterized protein</fullName>
    </submittedName>
</protein>
<comment type="caution">
    <text evidence="1">The sequence shown here is derived from an EMBL/GenBank/DDBJ whole genome shotgun (WGS) entry which is preliminary data.</text>
</comment>
<evidence type="ECO:0000313" key="2">
    <source>
        <dbReference type="Proteomes" id="UP001143856"/>
    </source>
</evidence>
<proteinExistence type="predicted"/>
<keyword evidence="2" id="KW-1185">Reference proteome</keyword>
<reference evidence="1" key="1">
    <citation type="submission" date="2022-10" db="EMBL/GenBank/DDBJ databases">
        <title>Genome Sequence of Xylaria curta.</title>
        <authorList>
            <person name="Buettner E."/>
        </authorList>
    </citation>
    <scope>NUCLEOTIDE SEQUENCE</scope>
    <source>
        <strain evidence="1">Babe10</strain>
    </source>
</reference>
<name>A0ACC1PGM7_9PEZI</name>
<dbReference type="EMBL" id="JAPDGR010000337">
    <property type="protein sequence ID" value="KAJ2991352.1"/>
    <property type="molecule type" value="Genomic_DNA"/>
</dbReference>
<evidence type="ECO:0000313" key="1">
    <source>
        <dbReference type="EMBL" id="KAJ2991352.1"/>
    </source>
</evidence>